<dbReference type="SUPFAM" id="SSF56281">
    <property type="entry name" value="Metallo-hydrolase/oxidoreductase"/>
    <property type="match status" value="1"/>
</dbReference>
<dbReference type="KEGG" id="mzi:HWN40_10985"/>
<dbReference type="Gene3D" id="3.60.15.10">
    <property type="entry name" value="Ribonuclease Z/Hydroxyacylglutathione hydrolase-like"/>
    <property type="match status" value="1"/>
</dbReference>
<keyword evidence="3" id="KW-1185">Reference proteome</keyword>
<feature type="domain" description="Metallo-beta-lactamase" evidence="1">
    <location>
        <begin position="19"/>
        <end position="192"/>
    </location>
</feature>
<gene>
    <name evidence="2" type="ORF">HWN40_10985</name>
</gene>
<dbReference type="Pfam" id="PF00753">
    <property type="entry name" value="Lactamase_B"/>
    <property type="match status" value="1"/>
</dbReference>
<organism evidence="2 3">
    <name type="scientific">Methanolobus zinderi</name>
    <dbReference type="NCBI Taxonomy" id="536044"/>
    <lineage>
        <taxon>Archaea</taxon>
        <taxon>Methanobacteriati</taxon>
        <taxon>Methanobacteriota</taxon>
        <taxon>Stenosarchaea group</taxon>
        <taxon>Methanomicrobia</taxon>
        <taxon>Methanosarcinales</taxon>
        <taxon>Methanosarcinaceae</taxon>
        <taxon>Methanolobus</taxon>
    </lineage>
</organism>
<dbReference type="Proteomes" id="UP000509594">
    <property type="component" value="Chromosome"/>
</dbReference>
<dbReference type="EMBL" id="CP058215">
    <property type="protein sequence ID" value="QLC50717.1"/>
    <property type="molecule type" value="Genomic_DNA"/>
</dbReference>
<dbReference type="InterPro" id="IPR052926">
    <property type="entry name" value="Metallo-beta-lactamase_dom"/>
</dbReference>
<sequence length="219" mass="23882">MKLTVVYDNQAKEGLRSGWGFSCYIESPEKNILFDTGWDGHLLMDNMSKLSLSPEDVGILVLSHSHWDHTGGVPALLNANSDLEVYVPSGFSANLKNEISSRCRVLHEVKGPQELCPGVHTTGELGNKIKEQSLILESGGGIYVIAGCSHPGLRSIMDTASIFGDVKGIIGGLHDSREYDQLAGMELIGAGHCTQHKERICEMYPDSFEDIFAGYVTEI</sequence>
<dbReference type="InterPro" id="IPR041712">
    <property type="entry name" value="DHPS-like_MBL-fold"/>
</dbReference>
<dbReference type="PANTHER" id="PTHR13754">
    <property type="entry name" value="METALLO-BETA-LACTAMASE SUPERFAMILY PROTEIN"/>
    <property type="match status" value="1"/>
</dbReference>
<dbReference type="SMART" id="SM00849">
    <property type="entry name" value="Lactamase_B"/>
    <property type="match status" value="1"/>
</dbReference>
<dbReference type="GO" id="GO:0016787">
    <property type="term" value="F:hydrolase activity"/>
    <property type="evidence" value="ECO:0007669"/>
    <property type="project" value="UniProtKB-KW"/>
</dbReference>
<evidence type="ECO:0000313" key="3">
    <source>
        <dbReference type="Proteomes" id="UP000509594"/>
    </source>
</evidence>
<evidence type="ECO:0000313" key="2">
    <source>
        <dbReference type="EMBL" id="QLC50717.1"/>
    </source>
</evidence>
<dbReference type="GeneID" id="55822206"/>
<keyword evidence="2" id="KW-0378">Hydrolase</keyword>
<dbReference type="InterPro" id="IPR001279">
    <property type="entry name" value="Metallo-B-lactamas"/>
</dbReference>
<dbReference type="CDD" id="cd07713">
    <property type="entry name" value="DHPS-like_MBL-fold"/>
    <property type="match status" value="1"/>
</dbReference>
<dbReference type="RefSeq" id="WP_176965772.1">
    <property type="nucleotide sequence ID" value="NZ_CP058215.1"/>
</dbReference>
<dbReference type="OrthoDB" id="7773at2157"/>
<name>A0A7D5E9U2_9EURY</name>
<dbReference type="PANTHER" id="PTHR13754:SF13">
    <property type="entry name" value="METALLO-BETA-LACTAMASE SUPERFAMILY PROTEIN (AFU_ORTHOLOGUE AFUA_3G07630)"/>
    <property type="match status" value="1"/>
</dbReference>
<evidence type="ECO:0000259" key="1">
    <source>
        <dbReference type="SMART" id="SM00849"/>
    </source>
</evidence>
<accession>A0A7D5E9U2</accession>
<reference evidence="2 3" key="1">
    <citation type="submission" date="2020-06" db="EMBL/GenBank/DDBJ databases">
        <title>Methanolobus halotolerans sp. nov., isolated from a saline lake Tus in Siberia.</title>
        <authorList>
            <person name="Shen Y."/>
            <person name="Chen S.-C."/>
            <person name="Lai M.-C."/>
            <person name="Huang H.-H."/>
            <person name="Chiu H.-H."/>
            <person name="Tang S.-L."/>
            <person name="Rogozin D.Y."/>
            <person name="Degermendzhy A.G."/>
        </authorList>
    </citation>
    <scope>NUCLEOTIDE SEQUENCE [LARGE SCALE GENOMIC DNA]</scope>
    <source>
        <strain evidence="2 3">DSM 21339</strain>
    </source>
</reference>
<dbReference type="InterPro" id="IPR036866">
    <property type="entry name" value="RibonucZ/Hydroxyglut_hydro"/>
</dbReference>
<protein>
    <submittedName>
        <fullName evidence="2">MBL fold metallo-hydrolase</fullName>
    </submittedName>
</protein>
<dbReference type="GO" id="GO:0016740">
    <property type="term" value="F:transferase activity"/>
    <property type="evidence" value="ECO:0007669"/>
    <property type="project" value="TreeGrafter"/>
</dbReference>
<proteinExistence type="predicted"/>
<dbReference type="AlphaFoldDB" id="A0A7D5E9U2"/>